<feature type="chain" id="PRO_5045047082" description="Reverse transcriptase domain-containing protein" evidence="1">
    <location>
        <begin position="24"/>
        <end position="211"/>
    </location>
</feature>
<feature type="signal peptide" evidence="1">
    <location>
        <begin position="1"/>
        <end position="23"/>
    </location>
</feature>
<evidence type="ECO:0000313" key="4">
    <source>
        <dbReference type="Proteomes" id="UP001148838"/>
    </source>
</evidence>
<dbReference type="InterPro" id="IPR000477">
    <property type="entry name" value="RT_dom"/>
</dbReference>
<dbReference type="Pfam" id="PF00078">
    <property type="entry name" value="RVT_1"/>
    <property type="match status" value="1"/>
</dbReference>
<evidence type="ECO:0000259" key="2">
    <source>
        <dbReference type="Pfam" id="PF00078"/>
    </source>
</evidence>
<keyword evidence="4" id="KW-1185">Reference proteome</keyword>
<reference evidence="3 4" key="1">
    <citation type="journal article" date="2022" name="Allergy">
        <title>Genome assembly and annotation of Periplaneta americana reveal a comprehensive cockroach allergen profile.</title>
        <authorList>
            <person name="Wang L."/>
            <person name="Xiong Q."/>
            <person name="Saelim N."/>
            <person name="Wang L."/>
            <person name="Nong W."/>
            <person name="Wan A.T."/>
            <person name="Shi M."/>
            <person name="Liu X."/>
            <person name="Cao Q."/>
            <person name="Hui J.H.L."/>
            <person name="Sookrung N."/>
            <person name="Leung T.F."/>
            <person name="Tungtrongchitr A."/>
            <person name="Tsui S.K.W."/>
        </authorList>
    </citation>
    <scope>NUCLEOTIDE SEQUENCE [LARGE SCALE GENOMIC DNA]</scope>
    <source>
        <strain evidence="3">PWHHKU_190912</strain>
    </source>
</reference>
<dbReference type="InterPro" id="IPR043502">
    <property type="entry name" value="DNA/RNA_pol_sf"/>
</dbReference>
<evidence type="ECO:0000313" key="3">
    <source>
        <dbReference type="EMBL" id="KAJ4433306.1"/>
    </source>
</evidence>
<protein>
    <recommendedName>
        <fullName evidence="2">Reverse transcriptase domain-containing protein</fullName>
    </recommendedName>
</protein>
<dbReference type="Proteomes" id="UP001148838">
    <property type="component" value="Unassembled WGS sequence"/>
</dbReference>
<evidence type="ECO:0000256" key="1">
    <source>
        <dbReference type="SAM" id="SignalP"/>
    </source>
</evidence>
<comment type="caution">
    <text evidence="3">The sequence shown here is derived from an EMBL/GenBank/DDBJ whole genome shotgun (WGS) entry which is preliminary data.</text>
</comment>
<proteinExistence type="predicted"/>
<dbReference type="SUPFAM" id="SSF56672">
    <property type="entry name" value="DNA/RNA polymerases"/>
    <property type="match status" value="1"/>
</dbReference>
<gene>
    <name evidence="3" type="ORF">ANN_15565</name>
</gene>
<name>A0ABQ8SHK1_PERAM</name>
<organism evidence="3 4">
    <name type="scientific">Periplaneta americana</name>
    <name type="common">American cockroach</name>
    <name type="synonym">Blatta americana</name>
    <dbReference type="NCBI Taxonomy" id="6978"/>
    <lineage>
        <taxon>Eukaryota</taxon>
        <taxon>Metazoa</taxon>
        <taxon>Ecdysozoa</taxon>
        <taxon>Arthropoda</taxon>
        <taxon>Hexapoda</taxon>
        <taxon>Insecta</taxon>
        <taxon>Pterygota</taxon>
        <taxon>Neoptera</taxon>
        <taxon>Polyneoptera</taxon>
        <taxon>Dictyoptera</taxon>
        <taxon>Blattodea</taxon>
        <taxon>Blattoidea</taxon>
        <taxon>Blattidae</taxon>
        <taxon>Blattinae</taxon>
        <taxon>Periplaneta</taxon>
    </lineage>
</organism>
<keyword evidence="1" id="KW-0732">Signal</keyword>
<sequence length="211" mass="23951">MHMESVCVRRCLLIVLPLIGVVATDITESVMIEAAGKTRKFDVACWLRSCIAKVDKIQSGIKNCGDSRLLDVRDFGTDQSRRLETLTSSLYINDATTYRTLSCWFSALRALLAVLSRSLFISRRNVAIETEWMCVFVQYAIRKVQVNRERLELNGLLQLLVYADDVNILGENPQTIRENTGILLEASKEIGLEVNPEKTKYMIMSRDENIV</sequence>
<feature type="domain" description="Reverse transcriptase" evidence="2">
    <location>
        <begin position="148"/>
        <end position="202"/>
    </location>
</feature>
<accession>A0ABQ8SHK1</accession>
<dbReference type="EMBL" id="JAJSOF020000027">
    <property type="protein sequence ID" value="KAJ4433306.1"/>
    <property type="molecule type" value="Genomic_DNA"/>
</dbReference>